<accession>A0A8S5L661</accession>
<reference evidence="1" key="1">
    <citation type="journal article" date="2021" name="Proc. Natl. Acad. Sci. U.S.A.">
        <title>A Catalog of Tens of Thousands of Viruses from Human Metagenomes Reveals Hidden Associations with Chronic Diseases.</title>
        <authorList>
            <person name="Tisza M.J."/>
            <person name="Buck C.B."/>
        </authorList>
    </citation>
    <scope>NUCLEOTIDE SEQUENCE</scope>
    <source>
        <strain evidence="1">CtD4R19</strain>
    </source>
</reference>
<organism evidence="1">
    <name type="scientific">Siphoviridae sp. ctD4R19</name>
    <dbReference type="NCBI Taxonomy" id="2823568"/>
    <lineage>
        <taxon>Viruses</taxon>
        <taxon>Duplodnaviria</taxon>
        <taxon>Heunggongvirae</taxon>
        <taxon>Uroviricota</taxon>
        <taxon>Caudoviricetes</taxon>
    </lineage>
</organism>
<proteinExistence type="predicted"/>
<protein>
    <submittedName>
        <fullName evidence="1">Uncharacterized protein</fullName>
    </submittedName>
</protein>
<sequence length="141" mass="16614">MNDIIEQARALGLCNEWYEKMKANPTLKNLCQMYFRGDDWAKEHDFPKLGDLRKYRDEIMQYGLYTDFSGRLENISQLAVFGDSNVELEYNNFEVAQIIIRHNSRAKIIARDYAILSVDVLDNAQVEVEELDNARIRIYRK</sequence>
<dbReference type="EMBL" id="BK014638">
    <property type="protein sequence ID" value="DAD65239.1"/>
    <property type="molecule type" value="Genomic_DNA"/>
</dbReference>
<name>A0A8S5L661_9CAUD</name>
<evidence type="ECO:0000313" key="1">
    <source>
        <dbReference type="EMBL" id="DAD65239.1"/>
    </source>
</evidence>